<protein>
    <submittedName>
        <fullName evidence="2">Uncharacterized protein</fullName>
    </submittedName>
</protein>
<accession>V6TLK1</accession>
<feature type="transmembrane region" description="Helical" evidence="1">
    <location>
        <begin position="131"/>
        <end position="156"/>
    </location>
</feature>
<keyword evidence="1" id="KW-0472">Membrane</keyword>
<feature type="transmembrane region" description="Helical" evidence="1">
    <location>
        <begin position="89"/>
        <end position="111"/>
    </location>
</feature>
<keyword evidence="1" id="KW-0812">Transmembrane</keyword>
<feature type="transmembrane region" description="Helical" evidence="1">
    <location>
        <begin position="536"/>
        <end position="556"/>
    </location>
</feature>
<keyword evidence="1" id="KW-1133">Transmembrane helix</keyword>
<evidence type="ECO:0000313" key="3">
    <source>
        <dbReference type="Proteomes" id="UP000018320"/>
    </source>
</evidence>
<dbReference type="VEuPathDB" id="GiardiaDB:QR46_3614"/>
<reference evidence="2 3" key="2">
    <citation type="journal article" date="2013" name="Genome Biol. Evol.">
        <title>Genome sequencing of Giardia lamblia genotypes A2 and B isolates (DH and GS) and comparative analysis with the genomes of genotypes A1 and E (WB and Pig).</title>
        <authorList>
            <person name="Adam R.D."/>
            <person name="Dahlstrom E.W."/>
            <person name="Martens C.A."/>
            <person name="Bruno D.P."/>
            <person name="Barbian K.D."/>
            <person name="Ricklefs S.M."/>
            <person name="Hernandez M.M."/>
            <person name="Narla N.P."/>
            <person name="Patel R.B."/>
            <person name="Porcella S.F."/>
            <person name="Nash T.E."/>
        </authorList>
    </citation>
    <scope>NUCLEOTIDE SEQUENCE [LARGE SCALE GENOMIC DNA]</scope>
    <source>
        <strain evidence="2 3">DH</strain>
    </source>
</reference>
<reference evidence="3" key="1">
    <citation type="submission" date="2012-02" db="EMBL/GenBank/DDBJ databases">
        <title>Genome sequencing of Giardia lamblia Genotypes A2 and B isolates (DH and GS) and comparative analysis with the genomes of Genotypes A1 and E (WB and Pig).</title>
        <authorList>
            <person name="Adam R."/>
            <person name="Dahlstrom E."/>
            <person name="Martens C."/>
            <person name="Bruno D."/>
            <person name="Barbian K."/>
            <person name="Porcella S.F."/>
            <person name="Nash T."/>
        </authorList>
    </citation>
    <scope>NUCLEOTIDE SEQUENCE</scope>
    <source>
        <strain evidence="3">DH</strain>
    </source>
</reference>
<feature type="transmembrane region" description="Helical" evidence="1">
    <location>
        <begin position="204"/>
        <end position="228"/>
    </location>
</feature>
<name>V6TLK1_GIAIN</name>
<evidence type="ECO:0000256" key="1">
    <source>
        <dbReference type="SAM" id="Phobius"/>
    </source>
</evidence>
<feature type="transmembrane region" description="Helical" evidence="1">
    <location>
        <begin position="378"/>
        <end position="397"/>
    </location>
</feature>
<dbReference type="VEuPathDB" id="GiardiaDB:DHA2_150089"/>
<dbReference type="AlphaFoldDB" id="V6TLK1"/>
<feature type="transmembrane region" description="Helical" evidence="1">
    <location>
        <begin position="303"/>
        <end position="322"/>
    </location>
</feature>
<evidence type="ECO:0000313" key="2">
    <source>
        <dbReference type="EMBL" id="ESU39177.1"/>
    </source>
</evidence>
<sequence length="593" mass="67499">MSVAMNTLLSYVVAVAEEYYLFEVNSKASNVQKDTERQYKRPALFNTISHGSYVSNKCYEGLYILLNYLHHIVNFLIFLMLVQYLGIQMVNIFGILYCFQEIVILAPVYAMSRVAHVSLTQLVQQDKALSFVAYAWAYILLSLFMTLSVAFLCTLLQNTLITRLLGDLAPWCMRAYTVSTWINATIVTISTCMQHILMAEERSVILLGALAAREFTKLLVFMVSIFYLSMPMVRKASYWTGEFNESVKLPTSEFYHEGMLYSTKPHSVSTATTIQELISLLSPHNIPQVSKESSKSLVMRVHLYSYHLSILLSSCMFIVIAACLVACRTREMGWANHKRDPIAVSCIPFAYGLLVLLTDKRGLAETVKHFLVSWIPVYLDRISILVPLLTMCVFSRLQIMATERSTLKIMQLTLFRFLYDTFNSLSISIVELFTAAIVRAHAERAYKKEVLIKRHVVFLCIACSAVSYPIMAKLDGLVPIFKQFNYKWLTQIEKLWIDSIYNDSGTSIVRYVSNLFIGAHILLVTHLLMDQKTISIYLLSLGRFFFCSMLTFSASRSPRFKFSLIQELGVYNVITSLISVLGLVLSSSKYNIS</sequence>
<dbReference type="VEuPathDB" id="GiardiaDB:GL50581_4232"/>
<proteinExistence type="predicted"/>
<comment type="caution">
    <text evidence="2">The sequence shown here is derived from an EMBL/GenBank/DDBJ whole genome shotgun (WGS) entry which is preliminary data.</text>
</comment>
<feature type="transmembrane region" description="Helical" evidence="1">
    <location>
        <begin position="62"/>
        <end position="82"/>
    </location>
</feature>
<dbReference type="EMBL" id="AHGT01000005">
    <property type="protein sequence ID" value="ESU39177.1"/>
    <property type="molecule type" value="Genomic_DNA"/>
</dbReference>
<dbReference type="Proteomes" id="UP000018320">
    <property type="component" value="Unassembled WGS sequence"/>
</dbReference>
<gene>
    <name evidence="2" type="ORF">DHA2_150089</name>
</gene>
<feature type="transmembrane region" description="Helical" evidence="1">
    <location>
        <begin position="450"/>
        <end position="471"/>
    </location>
</feature>
<organism evidence="2 3">
    <name type="scientific">Giardia intestinalis</name>
    <name type="common">Giardia lamblia</name>
    <dbReference type="NCBI Taxonomy" id="5741"/>
    <lineage>
        <taxon>Eukaryota</taxon>
        <taxon>Metamonada</taxon>
        <taxon>Diplomonadida</taxon>
        <taxon>Hexamitidae</taxon>
        <taxon>Giardiinae</taxon>
        <taxon>Giardia</taxon>
    </lineage>
</organism>
<feature type="transmembrane region" description="Helical" evidence="1">
    <location>
        <begin position="508"/>
        <end position="529"/>
    </location>
</feature>
<dbReference type="VEuPathDB" id="GiardiaDB:GL50803_0014284"/>
<feature type="transmembrane region" description="Helical" evidence="1">
    <location>
        <begin position="342"/>
        <end position="358"/>
    </location>
</feature>
<feature type="transmembrane region" description="Helical" evidence="1">
    <location>
        <begin position="176"/>
        <end position="198"/>
    </location>
</feature>
<feature type="transmembrane region" description="Helical" evidence="1">
    <location>
        <begin position="568"/>
        <end position="586"/>
    </location>
</feature>
<feature type="transmembrane region" description="Helical" evidence="1">
    <location>
        <begin position="417"/>
        <end position="438"/>
    </location>
</feature>